<dbReference type="Pfam" id="PF14087">
    <property type="entry name" value="DUF4267"/>
    <property type="match status" value="1"/>
</dbReference>
<evidence type="ECO:0000313" key="2">
    <source>
        <dbReference type="EMBL" id="SCZ99999.1"/>
    </source>
</evidence>
<dbReference type="AlphaFoldDB" id="A0A2X0L3H0"/>
<evidence type="ECO:0000256" key="1">
    <source>
        <dbReference type="SAM" id="SignalP"/>
    </source>
</evidence>
<dbReference type="InterPro" id="IPR025363">
    <property type="entry name" value="DUF4267"/>
</dbReference>
<reference evidence="3" key="1">
    <citation type="submission" date="2016-10" db="EMBL/GenBank/DDBJ databases">
        <authorList>
            <person name="Jeantristanb JTB J.-T."/>
            <person name="Ricardo R."/>
        </authorList>
    </citation>
    <scope>NUCLEOTIDE SEQUENCE [LARGE SCALE GENOMIC DNA]</scope>
</reference>
<name>A0A2X0L3H0_9BASI</name>
<dbReference type="EMBL" id="FMWP01000107">
    <property type="protein sequence ID" value="SCZ99999.1"/>
    <property type="molecule type" value="Genomic_DNA"/>
</dbReference>
<keyword evidence="3" id="KW-1185">Reference proteome</keyword>
<feature type="signal peptide" evidence="1">
    <location>
        <begin position="1"/>
        <end position="25"/>
    </location>
</feature>
<proteinExistence type="predicted"/>
<protein>
    <submittedName>
        <fullName evidence="2">BZ3500_MvSof-1268-A1-R1_Chr9g10385 protein</fullName>
    </submittedName>
</protein>
<organism evidence="2 3">
    <name type="scientific">Microbotryum saponariae</name>
    <dbReference type="NCBI Taxonomy" id="289078"/>
    <lineage>
        <taxon>Eukaryota</taxon>
        <taxon>Fungi</taxon>
        <taxon>Dikarya</taxon>
        <taxon>Basidiomycota</taxon>
        <taxon>Pucciniomycotina</taxon>
        <taxon>Microbotryomycetes</taxon>
        <taxon>Microbotryales</taxon>
        <taxon>Microbotryaceae</taxon>
        <taxon>Microbotryum</taxon>
    </lineage>
</organism>
<dbReference type="OrthoDB" id="5568497at2759"/>
<sequence>MMAARTSSLLWSYLFALMVIGPGIGLTFLPEATCAAFNLTSITSSTLHLSRLIGVRNIVFGVMLLATPRGSTEYRTTVKLVALTEALDVGIGYLSYHHGDMAANDAIQSSAAAGVTALIGWKAFQA</sequence>
<gene>
    <name evidence="2" type="ORF">BZ3500_MVSOF-1268-A1-R1_CHR9G10385</name>
</gene>
<accession>A0A2X0L3H0</accession>
<keyword evidence="1" id="KW-0732">Signal</keyword>
<feature type="chain" id="PRO_5030060144" evidence="1">
    <location>
        <begin position="26"/>
        <end position="126"/>
    </location>
</feature>
<evidence type="ECO:0000313" key="3">
    <source>
        <dbReference type="Proteomes" id="UP000249723"/>
    </source>
</evidence>
<dbReference type="Proteomes" id="UP000249723">
    <property type="component" value="Unassembled WGS sequence"/>
</dbReference>